<dbReference type="KEGG" id="wna:KA717_39890"/>
<dbReference type="EMBL" id="CP073041">
    <property type="protein sequence ID" value="UXE61421.1"/>
    <property type="molecule type" value="Genomic_DNA"/>
</dbReference>
<accession>A0A977PVV4</accession>
<dbReference type="Proteomes" id="UP001065613">
    <property type="component" value="Chromosome"/>
</dbReference>
<evidence type="ECO:0000313" key="2">
    <source>
        <dbReference type="EMBL" id="UXE61421.1"/>
    </source>
</evidence>
<evidence type="ECO:0000256" key="1">
    <source>
        <dbReference type="SAM" id="Coils"/>
    </source>
</evidence>
<gene>
    <name evidence="2" type="ORF">KA717_39890</name>
</gene>
<feature type="coiled-coil region" evidence="1">
    <location>
        <begin position="10"/>
        <end position="63"/>
    </location>
</feature>
<organism evidence="2">
    <name type="scientific">Woronichinia naegeliana WA131</name>
    <dbReference type="NCBI Taxonomy" id="2824559"/>
    <lineage>
        <taxon>Bacteria</taxon>
        <taxon>Bacillati</taxon>
        <taxon>Cyanobacteriota</taxon>
        <taxon>Cyanophyceae</taxon>
        <taxon>Synechococcales</taxon>
        <taxon>Coelosphaeriaceae</taxon>
        <taxon>Woronichinia</taxon>
    </lineage>
</organism>
<reference evidence="2" key="1">
    <citation type="submission" date="2021-04" db="EMBL/GenBank/DDBJ databases">
        <title>Genome sequence of Woronichinia naegeliana from Washington state freshwater lake bloom.</title>
        <authorList>
            <person name="Dreher T.W."/>
        </authorList>
    </citation>
    <scope>NUCLEOTIDE SEQUENCE</scope>
    <source>
        <strain evidence="2">WA131</strain>
    </source>
</reference>
<sequence length="66" mass="7704">MRMGKNKESRKKLAGQHQALEEHLEKLAKEKLKPIESQDQGLIAHWEKTVANCRQNIAKLERRLSQ</sequence>
<name>A0A977PVV4_9CYAN</name>
<dbReference type="AlphaFoldDB" id="A0A977PVV4"/>
<proteinExistence type="predicted"/>
<keyword evidence="1" id="KW-0175">Coiled coil</keyword>
<protein>
    <submittedName>
        <fullName evidence="2">Uncharacterized protein</fullName>
    </submittedName>
</protein>